<organism evidence="2 3">
    <name type="scientific">Dipteronia sinensis</name>
    <dbReference type="NCBI Taxonomy" id="43782"/>
    <lineage>
        <taxon>Eukaryota</taxon>
        <taxon>Viridiplantae</taxon>
        <taxon>Streptophyta</taxon>
        <taxon>Embryophyta</taxon>
        <taxon>Tracheophyta</taxon>
        <taxon>Spermatophyta</taxon>
        <taxon>Magnoliopsida</taxon>
        <taxon>eudicotyledons</taxon>
        <taxon>Gunneridae</taxon>
        <taxon>Pentapetalae</taxon>
        <taxon>rosids</taxon>
        <taxon>malvids</taxon>
        <taxon>Sapindales</taxon>
        <taxon>Sapindaceae</taxon>
        <taxon>Hippocastanoideae</taxon>
        <taxon>Acereae</taxon>
        <taxon>Dipteronia</taxon>
    </lineage>
</organism>
<proteinExistence type="predicted"/>
<dbReference type="EMBL" id="JANJYJ010000004">
    <property type="protein sequence ID" value="KAK3221103.1"/>
    <property type="molecule type" value="Genomic_DNA"/>
</dbReference>
<evidence type="ECO:0000313" key="3">
    <source>
        <dbReference type="Proteomes" id="UP001281410"/>
    </source>
</evidence>
<sequence>MNPSGKYFSLPMILVLLLPTVVCSEASLWPTVHVSIENDIGADLALHFSLGRMLFIGLRFTIIREIQIVVVVIVTGK</sequence>
<gene>
    <name evidence="2" type="ORF">Dsin_015073</name>
</gene>
<feature type="chain" id="PRO_5042043252" evidence="1">
    <location>
        <begin position="25"/>
        <end position="77"/>
    </location>
</feature>
<keyword evidence="3" id="KW-1185">Reference proteome</keyword>
<evidence type="ECO:0000313" key="2">
    <source>
        <dbReference type="EMBL" id="KAK3221103.1"/>
    </source>
</evidence>
<comment type="caution">
    <text evidence="2">The sequence shown here is derived from an EMBL/GenBank/DDBJ whole genome shotgun (WGS) entry which is preliminary data.</text>
</comment>
<evidence type="ECO:0000256" key="1">
    <source>
        <dbReference type="SAM" id="SignalP"/>
    </source>
</evidence>
<feature type="signal peptide" evidence="1">
    <location>
        <begin position="1"/>
        <end position="24"/>
    </location>
</feature>
<name>A0AAE0ANK9_9ROSI</name>
<dbReference type="Proteomes" id="UP001281410">
    <property type="component" value="Unassembled WGS sequence"/>
</dbReference>
<protein>
    <submittedName>
        <fullName evidence="2">Uncharacterized protein</fullName>
    </submittedName>
</protein>
<reference evidence="2" key="1">
    <citation type="journal article" date="2023" name="Plant J.">
        <title>Genome sequences and population genomics provide insights into the demographic history, inbreeding, and mutation load of two 'living fossil' tree species of Dipteronia.</title>
        <authorList>
            <person name="Feng Y."/>
            <person name="Comes H.P."/>
            <person name="Chen J."/>
            <person name="Zhu S."/>
            <person name="Lu R."/>
            <person name="Zhang X."/>
            <person name="Li P."/>
            <person name="Qiu J."/>
            <person name="Olsen K.M."/>
            <person name="Qiu Y."/>
        </authorList>
    </citation>
    <scope>NUCLEOTIDE SEQUENCE</scope>
    <source>
        <strain evidence="2">NBL</strain>
    </source>
</reference>
<dbReference type="AlphaFoldDB" id="A0AAE0ANK9"/>
<accession>A0AAE0ANK9</accession>
<keyword evidence="1" id="KW-0732">Signal</keyword>